<feature type="transmembrane region" description="Helical" evidence="1">
    <location>
        <begin position="63"/>
        <end position="86"/>
    </location>
</feature>
<gene>
    <name evidence="2" type="ORF">SAMN02746098_03217</name>
</gene>
<evidence type="ECO:0000313" key="3">
    <source>
        <dbReference type="Proteomes" id="UP000183954"/>
    </source>
</evidence>
<keyword evidence="1" id="KW-0812">Transmembrane</keyword>
<feature type="transmembrane region" description="Helical" evidence="1">
    <location>
        <begin position="30"/>
        <end position="51"/>
    </location>
</feature>
<accession>A0A1M5ZDV0</accession>
<dbReference type="AlphaFoldDB" id="A0A1M5ZDV0"/>
<dbReference type="Proteomes" id="UP000183954">
    <property type="component" value="Unassembled WGS sequence"/>
</dbReference>
<keyword evidence="3" id="KW-1185">Reference proteome</keyword>
<evidence type="ECO:0000256" key="1">
    <source>
        <dbReference type="SAM" id="Phobius"/>
    </source>
</evidence>
<reference evidence="3" key="1">
    <citation type="submission" date="2016-11" db="EMBL/GenBank/DDBJ databases">
        <authorList>
            <person name="Varghese N."/>
            <person name="Submissions S."/>
        </authorList>
    </citation>
    <scope>NUCLEOTIDE SEQUENCE [LARGE SCALE GENOMIC DNA]</scope>
    <source>
        <strain evidence="3">DSM 15449</strain>
    </source>
</reference>
<keyword evidence="1" id="KW-0472">Membrane</keyword>
<dbReference type="RefSeq" id="WP_073030724.1">
    <property type="nucleotide sequence ID" value="NZ_FQXJ01000011.1"/>
</dbReference>
<feature type="transmembrane region" description="Helical" evidence="1">
    <location>
        <begin position="93"/>
        <end position="112"/>
    </location>
</feature>
<feature type="transmembrane region" description="Helical" evidence="1">
    <location>
        <begin position="6"/>
        <end position="23"/>
    </location>
</feature>
<evidence type="ECO:0000313" key="2">
    <source>
        <dbReference type="EMBL" id="SHI22400.1"/>
    </source>
</evidence>
<protein>
    <submittedName>
        <fullName evidence="2">Uncharacterized protein</fullName>
    </submittedName>
</protein>
<organism evidence="2 3">
    <name type="scientific">Desulfosporosinus lacus DSM 15449</name>
    <dbReference type="NCBI Taxonomy" id="1121420"/>
    <lineage>
        <taxon>Bacteria</taxon>
        <taxon>Bacillati</taxon>
        <taxon>Bacillota</taxon>
        <taxon>Clostridia</taxon>
        <taxon>Eubacteriales</taxon>
        <taxon>Desulfitobacteriaceae</taxon>
        <taxon>Desulfosporosinus</taxon>
    </lineage>
</organism>
<proteinExistence type="predicted"/>
<feature type="transmembrane region" description="Helical" evidence="1">
    <location>
        <begin position="124"/>
        <end position="145"/>
    </location>
</feature>
<keyword evidence="1" id="KW-1133">Transmembrane helix</keyword>
<name>A0A1M5ZDV0_9FIRM</name>
<sequence>MPDYFIYPIFTVIFAIILIANVPQQEIQRLSIYGIIFGGIIDILVHSFGYVTGLFSWINYGPFGFIGVHLFPSLSWSIFFILYFYFLPKQKPLNYLFAVVGIFFSALYHTMLLDLGILKSASRFILPLVGFSAWFSIATWGFYKLNSFIERKTRRVVSIKLKRYVQKSRNTTKE</sequence>
<dbReference type="EMBL" id="FQXJ01000011">
    <property type="protein sequence ID" value="SHI22400.1"/>
    <property type="molecule type" value="Genomic_DNA"/>
</dbReference>
<dbReference type="STRING" id="1121420.SAMN02746098_03217"/>